<protein>
    <submittedName>
        <fullName evidence="2">Uncharacterized protein</fullName>
    </submittedName>
</protein>
<comment type="caution">
    <text evidence="2">The sequence shown here is derived from an EMBL/GenBank/DDBJ whole genome shotgun (WGS) entry which is preliminary data.</text>
</comment>
<gene>
    <name evidence="2" type="ORF">PIB30_039491</name>
</gene>
<evidence type="ECO:0000256" key="1">
    <source>
        <dbReference type="SAM" id="MobiDB-lite"/>
    </source>
</evidence>
<dbReference type="Proteomes" id="UP001341840">
    <property type="component" value="Unassembled WGS sequence"/>
</dbReference>
<evidence type="ECO:0000313" key="3">
    <source>
        <dbReference type="Proteomes" id="UP001341840"/>
    </source>
</evidence>
<accession>A0ABU6YDB4</accession>
<name>A0ABU6YDB4_9FABA</name>
<reference evidence="2 3" key="1">
    <citation type="journal article" date="2023" name="Plants (Basel)">
        <title>Bridging the Gap: Combining Genomics and Transcriptomics Approaches to Understand Stylosanthes scabra, an Orphan Legume from the Brazilian Caatinga.</title>
        <authorList>
            <person name="Ferreira-Neto J.R.C."/>
            <person name="da Silva M.D."/>
            <person name="Binneck E."/>
            <person name="de Melo N.F."/>
            <person name="da Silva R.H."/>
            <person name="de Melo A.L.T.M."/>
            <person name="Pandolfi V."/>
            <person name="Bustamante F.O."/>
            <person name="Brasileiro-Vidal A.C."/>
            <person name="Benko-Iseppon A.M."/>
        </authorList>
    </citation>
    <scope>NUCLEOTIDE SEQUENCE [LARGE SCALE GENOMIC DNA]</scope>
    <source>
        <tissue evidence="2">Leaves</tissue>
    </source>
</reference>
<sequence length="98" mass="11082">MRGEHRERGGRATGSKVKRTVSLVETRLSQSEAERSQRRARQPRPSRVAVWANEKWTCDWAEEAAGIFSGPKMDGWAAWVEMGWMCVDELSSATFPCP</sequence>
<keyword evidence="3" id="KW-1185">Reference proteome</keyword>
<proteinExistence type="predicted"/>
<feature type="region of interest" description="Disordered" evidence="1">
    <location>
        <begin position="1"/>
        <end position="46"/>
    </location>
</feature>
<feature type="compositionally biased region" description="Basic and acidic residues" evidence="1">
    <location>
        <begin position="1"/>
        <end position="10"/>
    </location>
</feature>
<dbReference type="EMBL" id="JASCZI010241864">
    <property type="protein sequence ID" value="MED6207855.1"/>
    <property type="molecule type" value="Genomic_DNA"/>
</dbReference>
<organism evidence="2 3">
    <name type="scientific">Stylosanthes scabra</name>
    <dbReference type="NCBI Taxonomy" id="79078"/>
    <lineage>
        <taxon>Eukaryota</taxon>
        <taxon>Viridiplantae</taxon>
        <taxon>Streptophyta</taxon>
        <taxon>Embryophyta</taxon>
        <taxon>Tracheophyta</taxon>
        <taxon>Spermatophyta</taxon>
        <taxon>Magnoliopsida</taxon>
        <taxon>eudicotyledons</taxon>
        <taxon>Gunneridae</taxon>
        <taxon>Pentapetalae</taxon>
        <taxon>rosids</taxon>
        <taxon>fabids</taxon>
        <taxon>Fabales</taxon>
        <taxon>Fabaceae</taxon>
        <taxon>Papilionoideae</taxon>
        <taxon>50 kb inversion clade</taxon>
        <taxon>dalbergioids sensu lato</taxon>
        <taxon>Dalbergieae</taxon>
        <taxon>Pterocarpus clade</taxon>
        <taxon>Stylosanthes</taxon>
    </lineage>
</organism>
<evidence type="ECO:0000313" key="2">
    <source>
        <dbReference type="EMBL" id="MED6207855.1"/>
    </source>
</evidence>